<feature type="compositionally biased region" description="Low complexity" evidence="1">
    <location>
        <begin position="32"/>
        <end position="48"/>
    </location>
</feature>
<evidence type="ECO:0000313" key="3">
    <source>
        <dbReference type="Proteomes" id="UP000593560"/>
    </source>
</evidence>
<dbReference type="InterPro" id="IPR036047">
    <property type="entry name" value="F-box-like_dom_sf"/>
</dbReference>
<dbReference type="AlphaFoldDB" id="A0A7J9G3J8"/>
<accession>A0A7J9G3J8</accession>
<feature type="region of interest" description="Disordered" evidence="1">
    <location>
        <begin position="32"/>
        <end position="62"/>
    </location>
</feature>
<keyword evidence="3" id="KW-1185">Reference proteome</keyword>
<name>A0A7J9G3J8_9ROSI</name>
<organism evidence="2 3">
    <name type="scientific">Gossypium harknessii</name>
    <dbReference type="NCBI Taxonomy" id="34285"/>
    <lineage>
        <taxon>Eukaryota</taxon>
        <taxon>Viridiplantae</taxon>
        <taxon>Streptophyta</taxon>
        <taxon>Embryophyta</taxon>
        <taxon>Tracheophyta</taxon>
        <taxon>Spermatophyta</taxon>
        <taxon>Magnoliopsida</taxon>
        <taxon>eudicotyledons</taxon>
        <taxon>Gunneridae</taxon>
        <taxon>Pentapetalae</taxon>
        <taxon>rosids</taxon>
        <taxon>malvids</taxon>
        <taxon>Malvales</taxon>
        <taxon>Malvaceae</taxon>
        <taxon>Malvoideae</taxon>
        <taxon>Gossypium</taxon>
    </lineage>
</organism>
<dbReference type="OrthoDB" id="8775810at2759"/>
<reference evidence="2 3" key="1">
    <citation type="journal article" date="2019" name="Genome Biol. Evol.">
        <title>Insights into the evolution of the New World diploid cottons (Gossypium, subgenus Houzingenia) based on genome sequencing.</title>
        <authorList>
            <person name="Grover C.E."/>
            <person name="Arick M.A. 2nd"/>
            <person name="Thrash A."/>
            <person name="Conover J.L."/>
            <person name="Sanders W.S."/>
            <person name="Peterson D.G."/>
            <person name="Frelichowski J.E."/>
            <person name="Scheffler J.A."/>
            <person name="Scheffler B.E."/>
            <person name="Wendel J.F."/>
        </authorList>
    </citation>
    <scope>NUCLEOTIDE SEQUENCE [LARGE SCALE GENOMIC DNA]</scope>
    <source>
        <strain evidence="2">0</strain>
        <tissue evidence="2">Leaf</tissue>
    </source>
</reference>
<dbReference type="SUPFAM" id="SSF81383">
    <property type="entry name" value="F-box domain"/>
    <property type="match status" value="1"/>
</dbReference>
<evidence type="ECO:0000313" key="2">
    <source>
        <dbReference type="EMBL" id="MBA0791938.1"/>
    </source>
</evidence>
<dbReference type="Gene3D" id="1.20.1280.50">
    <property type="match status" value="1"/>
</dbReference>
<comment type="caution">
    <text evidence="2">The sequence shown here is derived from an EMBL/GenBank/DDBJ whole genome shotgun (WGS) entry which is preliminary data.</text>
</comment>
<protein>
    <recommendedName>
        <fullName evidence="4">F-box domain-containing protein</fullName>
    </recommendedName>
</protein>
<gene>
    <name evidence="2" type="ORF">Gohar_016479</name>
</gene>
<dbReference type="Proteomes" id="UP000593560">
    <property type="component" value="Unassembled WGS sequence"/>
</dbReference>
<proteinExistence type="predicted"/>
<evidence type="ECO:0000256" key="1">
    <source>
        <dbReference type="SAM" id="MobiDB-lite"/>
    </source>
</evidence>
<evidence type="ECO:0008006" key="4">
    <source>
        <dbReference type="Google" id="ProtNLM"/>
    </source>
</evidence>
<dbReference type="EMBL" id="JABFAD010000002">
    <property type="protein sequence ID" value="MBA0791938.1"/>
    <property type="molecule type" value="Genomic_DNA"/>
</dbReference>
<sequence>MSCSSPMRKTSCLSRRFSRSLRLSARTAALTTVSTRENQLESSSTSSPSSPPPSAEDGGDSWSTLLPELLVEIMERVEASEEMWPDRKNVVSSACVCKKWREVTREIVKASSQNSGKITFPSCLKQLIAIGLRWSFQNLNCFMVTGYEYEMHLGFTVVN</sequence>